<dbReference type="SUPFAM" id="SSF48452">
    <property type="entry name" value="TPR-like"/>
    <property type="match status" value="1"/>
</dbReference>
<keyword evidence="2 3" id="KW-0802">TPR repeat</keyword>
<comment type="caution">
    <text evidence="6">The sequence shown here is derived from an EMBL/GenBank/DDBJ whole genome shotgun (WGS) entry which is preliminary data.</text>
</comment>
<gene>
    <name evidence="6" type="ORF">D7S89_01860</name>
</gene>
<feature type="chain" id="PRO_5019763447" evidence="5">
    <location>
        <begin position="26"/>
        <end position="283"/>
    </location>
</feature>
<protein>
    <submittedName>
        <fullName evidence="6">Uncharacterized protein</fullName>
    </submittedName>
</protein>
<dbReference type="OrthoDB" id="8596013at2"/>
<dbReference type="InterPro" id="IPR011990">
    <property type="entry name" value="TPR-like_helical_dom_sf"/>
</dbReference>
<keyword evidence="1" id="KW-0677">Repeat</keyword>
<reference evidence="6 7" key="1">
    <citation type="submission" date="2018-10" db="EMBL/GenBank/DDBJ databases">
        <title>Paraburkholderia sp. 7MK8-2, isolated from soil.</title>
        <authorList>
            <person name="Gao Z.-H."/>
            <person name="Qiu L.-H."/>
        </authorList>
    </citation>
    <scope>NUCLEOTIDE SEQUENCE [LARGE SCALE GENOMIC DNA]</scope>
    <source>
        <strain evidence="6 7">7MK8-2</strain>
    </source>
</reference>
<evidence type="ECO:0000313" key="6">
    <source>
        <dbReference type="EMBL" id="RKP52302.1"/>
    </source>
</evidence>
<organism evidence="6 7">
    <name type="scientific">Trinickia fusca</name>
    <dbReference type="NCBI Taxonomy" id="2419777"/>
    <lineage>
        <taxon>Bacteria</taxon>
        <taxon>Pseudomonadati</taxon>
        <taxon>Pseudomonadota</taxon>
        <taxon>Betaproteobacteria</taxon>
        <taxon>Burkholderiales</taxon>
        <taxon>Burkholderiaceae</taxon>
        <taxon>Trinickia</taxon>
    </lineage>
</organism>
<feature type="region of interest" description="Disordered" evidence="4">
    <location>
        <begin position="261"/>
        <end position="283"/>
    </location>
</feature>
<evidence type="ECO:0000313" key="7">
    <source>
        <dbReference type="Proteomes" id="UP000280434"/>
    </source>
</evidence>
<evidence type="ECO:0000256" key="5">
    <source>
        <dbReference type="SAM" id="SignalP"/>
    </source>
</evidence>
<keyword evidence="7" id="KW-1185">Reference proteome</keyword>
<evidence type="ECO:0000256" key="3">
    <source>
        <dbReference type="PROSITE-ProRule" id="PRU00339"/>
    </source>
</evidence>
<sequence>MKTARAKTIALAGVLSILVGSSGCADGRLDVRPVQTSHGDNSESDLKIADSALSGENTDLAGTLYERVLTAHPDSIRARLGLADVAYQSGDLNRAQVLYSQAASQAPNQPGAQLGLARVALRQRRLDDAAMLYRALLAAQPDNVLAAEGLGTVLDLQQHHEQAQAVYRRALQAHPDAQGIRIDLGLSLVLSNRAREGVNTLLDVAGLSDAPWQARQNLAFGYGVLGKPDSARKVLQFDLPPSAVDDNLRVYQTVRAKLAVRTPSAVPPPRAANEEGPTSTRKQ</sequence>
<name>A0A494XR52_9BURK</name>
<dbReference type="PANTHER" id="PTHR45586">
    <property type="entry name" value="TPR REPEAT-CONTAINING PROTEIN PA4667"/>
    <property type="match status" value="1"/>
</dbReference>
<dbReference type="PANTHER" id="PTHR45586:SF1">
    <property type="entry name" value="LIPOPOLYSACCHARIDE ASSEMBLY PROTEIN B"/>
    <property type="match status" value="1"/>
</dbReference>
<accession>A0A494XR52</accession>
<feature type="signal peptide" evidence="5">
    <location>
        <begin position="1"/>
        <end position="25"/>
    </location>
</feature>
<dbReference type="PROSITE" id="PS50005">
    <property type="entry name" value="TPR"/>
    <property type="match status" value="1"/>
</dbReference>
<dbReference type="Gene3D" id="1.25.40.10">
    <property type="entry name" value="Tetratricopeptide repeat domain"/>
    <property type="match status" value="1"/>
</dbReference>
<dbReference type="Pfam" id="PF13432">
    <property type="entry name" value="TPR_16"/>
    <property type="match status" value="1"/>
</dbReference>
<dbReference type="InterPro" id="IPR019734">
    <property type="entry name" value="TPR_rpt"/>
</dbReference>
<dbReference type="PROSITE" id="PS51257">
    <property type="entry name" value="PROKAR_LIPOPROTEIN"/>
    <property type="match status" value="1"/>
</dbReference>
<proteinExistence type="predicted"/>
<dbReference type="Pfam" id="PF13174">
    <property type="entry name" value="TPR_6"/>
    <property type="match status" value="1"/>
</dbReference>
<dbReference type="RefSeq" id="WP_121275065.1">
    <property type="nucleotide sequence ID" value="NZ_RBZV01000001.1"/>
</dbReference>
<dbReference type="SMART" id="SM00028">
    <property type="entry name" value="TPR"/>
    <property type="match status" value="3"/>
</dbReference>
<dbReference type="AlphaFoldDB" id="A0A494XR52"/>
<feature type="repeat" description="TPR" evidence="3">
    <location>
        <begin position="144"/>
        <end position="177"/>
    </location>
</feature>
<dbReference type="EMBL" id="RBZV01000001">
    <property type="protein sequence ID" value="RKP52302.1"/>
    <property type="molecule type" value="Genomic_DNA"/>
</dbReference>
<evidence type="ECO:0000256" key="2">
    <source>
        <dbReference type="ARBA" id="ARBA00022803"/>
    </source>
</evidence>
<evidence type="ECO:0000256" key="4">
    <source>
        <dbReference type="SAM" id="MobiDB-lite"/>
    </source>
</evidence>
<dbReference type="InterPro" id="IPR051012">
    <property type="entry name" value="CellSynth/LPSAsmb/PSIAsmb"/>
</dbReference>
<keyword evidence="5" id="KW-0732">Signal</keyword>
<evidence type="ECO:0000256" key="1">
    <source>
        <dbReference type="ARBA" id="ARBA00022737"/>
    </source>
</evidence>
<dbReference type="Proteomes" id="UP000280434">
    <property type="component" value="Unassembled WGS sequence"/>
</dbReference>